<dbReference type="Gene3D" id="3.30.70.100">
    <property type="match status" value="2"/>
</dbReference>
<organism evidence="2 3">
    <name type="scientific">Rubricella aquisinus</name>
    <dbReference type="NCBI Taxonomy" id="2028108"/>
    <lineage>
        <taxon>Bacteria</taxon>
        <taxon>Pseudomonadati</taxon>
        <taxon>Pseudomonadota</taxon>
        <taxon>Alphaproteobacteria</taxon>
        <taxon>Rhodobacterales</taxon>
        <taxon>Paracoccaceae</taxon>
        <taxon>Rubricella</taxon>
    </lineage>
</organism>
<gene>
    <name evidence="2" type="ORF">FHS89_001567</name>
</gene>
<dbReference type="InterPro" id="IPR011008">
    <property type="entry name" value="Dimeric_a/b-barrel"/>
</dbReference>
<accession>A0A840X0Y7</accession>
<name>A0A840X0Y7_9RHOB</name>
<proteinExistence type="predicted"/>
<evidence type="ECO:0000256" key="1">
    <source>
        <dbReference type="SAM" id="MobiDB-lite"/>
    </source>
</evidence>
<protein>
    <recommendedName>
        <fullName evidence="4">Mono-oxygenase ydhR</fullName>
    </recommendedName>
</protein>
<comment type="caution">
    <text evidence="2">The sequence shown here is derived from an EMBL/GenBank/DDBJ whole genome shotgun (WGS) entry which is preliminary data.</text>
</comment>
<keyword evidence="3" id="KW-1185">Reference proteome</keyword>
<sequence length="264" mass="28517">MTRNPHQENHPMTHPKDTSSKGDWTRRDAMTAVAATAAAASLPGFAGAQEAPARPQPGAFVYTEVQISIPFDDAPWTAVSDAILQQPGFLNKTWLSGLGTGSLGGFYAFDSVENAQRFVKDYFPGEARGFGVAHTSRIFDATVVAEASLDLASPHFGDTPAQEPGAFVYTEVQVNVPFGQAPWRDRNPLLRATPGLIAKTWLSGVNTNTLGGLDAFDTLENAKAFAIDAFPQTAARMNAAFYTRIFDARTTETASRYLNSPYYS</sequence>
<dbReference type="PROSITE" id="PS51318">
    <property type="entry name" value="TAT"/>
    <property type="match status" value="1"/>
</dbReference>
<dbReference type="AlphaFoldDB" id="A0A840X0Y7"/>
<dbReference type="InterPro" id="IPR014910">
    <property type="entry name" value="YdhR"/>
</dbReference>
<feature type="region of interest" description="Disordered" evidence="1">
    <location>
        <begin position="1"/>
        <end position="23"/>
    </location>
</feature>
<dbReference type="Proteomes" id="UP000553766">
    <property type="component" value="Unassembled WGS sequence"/>
</dbReference>
<evidence type="ECO:0000313" key="2">
    <source>
        <dbReference type="EMBL" id="MBB5515555.1"/>
    </source>
</evidence>
<dbReference type="Pfam" id="PF08803">
    <property type="entry name" value="ydhR"/>
    <property type="match status" value="1"/>
</dbReference>
<evidence type="ECO:0000313" key="3">
    <source>
        <dbReference type="Proteomes" id="UP000553766"/>
    </source>
</evidence>
<dbReference type="SUPFAM" id="SSF54909">
    <property type="entry name" value="Dimeric alpha+beta barrel"/>
    <property type="match status" value="2"/>
</dbReference>
<dbReference type="EMBL" id="JACIJS010000004">
    <property type="protein sequence ID" value="MBB5515555.1"/>
    <property type="molecule type" value="Genomic_DNA"/>
</dbReference>
<reference evidence="2 3" key="1">
    <citation type="submission" date="2020-08" db="EMBL/GenBank/DDBJ databases">
        <title>Genomic Encyclopedia of Type Strains, Phase IV (KMG-IV): sequencing the most valuable type-strain genomes for metagenomic binning, comparative biology and taxonomic classification.</title>
        <authorList>
            <person name="Goeker M."/>
        </authorList>
    </citation>
    <scope>NUCLEOTIDE SEQUENCE [LARGE SCALE GENOMIC DNA]</scope>
    <source>
        <strain evidence="2 3">DSM 103377</strain>
    </source>
</reference>
<dbReference type="InterPro" id="IPR006311">
    <property type="entry name" value="TAT_signal"/>
</dbReference>
<dbReference type="RefSeq" id="WP_246413671.1">
    <property type="nucleotide sequence ID" value="NZ_JACIJS010000004.1"/>
</dbReference>
<evidence type="ECO:0008006" key="4">
    <source>
        <dbReference type="Google" id="ProtNLM"/>
    </source>
</evidence>